<proteinExistence type="predicted"/>
<name>A0A2D3V159_9PEZI</name>
<sequence>MAILTHYHWLAESRGGKYTFPSHEPSHIGTYDCQTCVGVYFAFEDNSCFCAHINPYILTLGSNFSHVPQFSEGEKLQQLIVELLKRFCGSAASLKKGRDVIVVCPEMYADQWGQDSRKWRKLVGWFVVEGIREWVEEDQEDCKRVVFDGEAQGFVVDHWSGEVAMISKRCSVEEVGGGVVAGRWFVVPEERSLGGRIWEPFVERGGG</sequence>
<dbReference type="RefSeq" id="XP_023628417.1">
    <property type="nucleotide sequence ID" value="XM_023772649.1"/>
</dbReference>
<dbReference type="AlphaFoldDB" id="A0A2D3V159"/>
<protein>
    <submittedName>
        <fullName evidence="1">Uncharacterized protein</fullName>
    </submittedName>
</protein>
<dbReference type="OrthoDB" id="3839265at2759"/>
<gene>
    <name evidence="1" type="ORF">RCC_07391</name>
</gene>
<dbReference type="GeneID" id="35602509"/>
<accession>A0A2D3V159</accession>
<evidence type="ECO:0000313" key="2">
    <source>
        <dbReference type="Proteomes" id="UP000225277"/>
    </source>
</evidence>
<organism evidence="1 2">
    <name type="scientific">Ramularia collo-cygni</name>
    <dbReference type="NCBI Taxonomy" id="112498"/>
    <lineage>
        <taxon>Eukaryota</taxon>
        <taxon>Fungi</taxon>
        <taxon>Dikarya</taxon>
        <taxon>Ascomycota</taxon>
        <taxon>Pezizomycotina</taxon>
        <taxon>Dothideomycetes</taxon>
        <taxon>Dothideomycetidae</taxon>
        <taxon>Mycosphaerellales</taxon>
        <taxon>Mycosphaerellaceae</taxon>
        <taxon>Ramularia</taxon>
    </lineage>
</organism>
<dbReference type="Proteomes" id="UP000225277">
    <property type="component" value="Unassembled WGS sequence"/>
</dbReference>
<evidence type="ECO:0000313" key="1">
    <source>
        <dbReference type="EMBL" id="CZT21528.1"/>
    </source>
</evidence>
<reference evidence="1 2" key="1">
    <citation type="submission" date="2016-03" db="EMBL/GenBank/DDBJ databases">
        <authorList>
            <person name="Ploux O."/>
        </authorList>
    </citation>
    <scope>NUCLEOTIDE SEQUENCE [LARGE SCALE GENOMIC DNA]</scope>
    <source>
        <strain evidence="1 2">URUG2</strain>
    </source>
</reference>
<dbReference type="EMBL" id="FJUY01000011">
    <property type="protein sequence ID" value="CZT21528.1"/>
    <property type="molecule type" value="Genomic_DNA"/>
</dbReference>
<keyword evidence="2" id="KW-1185">Reference proteome</keyword>